<dbReference type="AlphaFoldDB" id="A0A8E7EHS2"/>
<sequence>MPLRVGTRASQLAKAQAVKVCTLLEDLGVETEMVFISTAGDEQTGVPLHEIGGQGVFVRALDDALEQNKIDLAVHSMKDIPAERPSGLVTSAILARDSPCDYIVTDLKLDEITILGTSSTRRTAQCRRNLPWADIRPLRGNVNTRLSKLQIGEYDAIMLAKAGLERLSMTLDGFQLDPHVHVPSPNQGTIAVVSRTDPDITGIVSQIDDYGTRMDTMLERRVMEMIGGGCFTPLGIYCKDRMMIAEVLSLEGDRHFRLERMVSDTDDAGRFGMEVREKAGDLISEAYKRLGITHG</sequence>
<dbReference type="PIRSF" id="PIRSF001438">
    <property type="entry name" value="4pyrrol_synth_OHMeBilane_synth"/>
    <property type="match status" value="1"/>
</dbReference>
<evidence type="ECO:0000313" key="7">
    <source>
        <dbReference type="EMBL" id="QVV89668.1"/>
    </source>
</evidence>
<dbReference type="KEGG" id="mrtj:KHC33_03885"/>
<evidence type="ECO:0000259" key="6">
    <source>
        <dbReference type="Pfam" id="PF01379"/>
    </source>
</evidence>
<dbReference type="PANTHER" id="PTHR11557:SF0">
    <property type="entry name" value="PORPHOBILINOGEN DEAMINASE"/>
    <property type="match status" value="1"/>
</dbReference>
<dbReference type="RefSeq" id="WP_214420458.1">
    <property type="nucleotide sequence ID" value="NZ_CP075546.1"/>
</dbReference>
<dbReference type="GeneID" id="65096295"/>
<keyword evidence="8" id="KW-1185">Reference proteome</keyword>
<protein>
    <recommendedName>
        <fullName evidence="5">Hydroxymethylbilane synthase</fullName>
        <ecNumber evidence="5">2.5.1.61</ecNumber>
    </recommendedName>
</protein>
<dbReference type="Proteomes" id="UP000680656">
    <property type="component" value="Chromosome"/>
</dbReference>
<dbReference type="SUPFAM" id="SSF53850">
    <property type="entry name" value="Periplasmic binding protein-like II"/>
    <property type="match status" value="1"/>
</dbReference>
<feature type="domain" description="Porphobilinogen deaminase N-terminal" evidence="6">
    <location>
        <begin position="3"/>
        <end position="197"/>
    </location>
</feature>
<dbReference type="Pfam" id="PF01379">
    <property type="entry name" value="Porphobil_deam"/>
    <property type="match status" value="1"/>
</dbReference>
<dbReference type="Gene3D" id="3.30.160.40">
    <property type="entry name" value="Porphobilinogen deaminase, C-terminal domain"/>
    <property type="match status" value="1"/>
</dbReference>
<dbReference type="Gene3D" id="3.40.190.10">
    <property type="entry name" value="Periplasmic binding protein-like II"/>
    <property type="match status" value="2"/>
</dbReference>
<reference evidence="7 8" key="1">
    <citation type="submission" date="2021-05" db="EMBL/GenBank/DDBJ databases">
        <title>A novel Methanospirillum isolate from a pyrite-forming mixed culture.</title>
        <authorList>
            <person name="Bunk B."/>
            <person name="Sproer C."/>
            <person name="Spring S."/>
            <person name="Pester M."/>
        </authorList>
    </citation>
    <scope>NUCLEOTIDE SEQUENCE [LARGE SCALE GENOMIC DNA]</scope>
    <source>
        <strain evidence="7 8">J.3.6.1-F.2.7.3</strain>
    </source>
</reference>
<evidence type="ECO:0000313" key="8">
    <source>
        <dbReference type="Proteomes" id="UP000680656"/>
    </source>
</evidence>
<dbReference type="GO" id="GO:0005737">
    <property type="term" value="C:cytoplasm"/>
    <property type="evidence" value="ECO:0007669"/>
    <property type="project" value="UniProtKB-UniRule"/>
</dbReference>
<dbReference type="InterPro" id="IPR022417">
    <property type="entry name" value="Porphobilin_deaminase_N"/>
</dbReference>
<dbReference type="GO" id="GO:0006783">
    <property type="term" value="P:heme biosynthetic process"/>
    <property type="evidence" value="ECO:0007669"/>
    <property type="project" value="TreeGrafter"/>
</dbReference>
<dbReference type="PRINTS" id="PR00151">
    <property type="entry name" value="PORPHBDMNASE"/>
</dbReference>
<dbReference type="EMBL" id="CP075546">
    <property type="protein sequence ID" value="QVV89668.1"/>
    <property type="molecule type" value="Genomic_DNA"/>
</dbReference>
<dbReference type="PANTHER" id="PTHR11557">
    <property type="entry name" value="PORPHOBILINOGEN DEAMINASE"/>
    <property type="match status" value="1"/>
</dbReference>
<dbReference type="InterPro" id="IPR022419">
    <property type="entry name" value="Porphobilin_deaminase_cofac_BS"/>
</dbReference>
<dbReference type="InterPro" id="IPR000860">
    <property type="entry name" value="HemC"/>
</dbReference>
<organism evidence="7 8">
    <name type="scientific">Methanospirillum purgamenti</name>
    <dbReference type="NCBI Taxonomy" id="2834276"/>
    <lineage>
        <taxon>Archaea</taxon>
        <taxon>Methanobacteriati</taxon>
        <taxon>Methanobacteriota</taxon>
        <taxon>Stenosarchaea group</taxon>
        <taxon>Methanomicrobia</taxon>
        <taxon>Methanomicrobiales</taxon>
        <taxon>Methanospirillaceae</taxon>
        <taxon>Methanospirillum</taxon>
    </lineage>
</organism>
<comment type="cofactor">
    <cofactor evidence="1">
        <name>dipyrromethane</name>
        <dbReference type="ChEBI" id="CHEBI:60342"/>
    </cofactor>
</comment>
<dbReference type="SUPFAM" id="SSF54782">
    <property type="entry name" value="Porphobilinogen deaminase (hydroxymethylbilane synthase), C-terminal domain"/>
    <property type="match status" value="1"/>
</dbReference>
<proteinExistence type="inferred from homology"/>
<evidence type="ECO:0000256" key="1">
    <source>
        <dbReference type="ARBA" id="ARBA00001916"/>
    </source>
</evidence>
<gene>
    <name evidence="7" type="primary">hemC</name>
    <name evidence="7" type="ORF">KHC33_03885</name>
</gene>
<comment type="similarity">
    <text evidence="2">Belongs to the HMBS family.</text>
</comment>
<evidence type="ECO:0000256" key="2">
    <source>
        <dbReference type="ARBA" id="ARBA00005638"/>
    </source>
</evidence>
<dbReference type="PROSITE" id="PS00533">
    <property type="entry name" value="PORPHOBILINOGEN_DEAM"/>
    <property type="match status" value="1"/>
</dbReference>
<dbReference type="EC" id="2.5.1.61" evidence="5"/>
<keyword evidence="3 7" id="KW-0808">Transferase</keyword>
<name>A0A8E7EHS2_9EURY</name>
<dbReference type="InterPro" id="IPR036803">
    <property type="entry name" value="Porphobilinogen_deaminase_C_sf"/>
</dbReference>
<evidence type="ECO:0000256" key="5">
    <source>
        <dbReference type="NCBIfam" id="TIGR00212"/>
    </source>
</evidence>
<evidence type="ECO:0000256" key="4">
    <source>
        <dbReference type="ARBA" id="ARBA00023244"/>
    </source>
</evidence>
<dbReference type="GO" id="GO:0004418">
    <property type="term" value="F:hydroxymethylbilane synthase activity"/>
    <property type="evidence" value="ECO:0007669"/>
    <property type="project" value="UniProtKB-UniRule"/>
</dbReference>
<evidence type="ECO:0000256" key="3">
    <source>
        <dbReference type="ARBA" id="ARBA00022679"/>
    </source>
</evidence>
<accession>A0A8E7EHS2</accession>
<dbReference type="NCBIfam" id="TIGR00212">
    <property type="entry name" value="hemC"/>
    <property type="match status" value="1"/>
</dbReference>
<keyword evidence="4" id="KW-0627">Porphyrin biosynthesis</keyword>